<dbReference type="FunFam" id="3.30.70.330:FF:000259">
    <property type="entry name" value="RNA-binding (RRM/RBD/RNP motifs) family protein"/>
    <property type="match status" value="1"/>
</dbReference>
<dbReference type="InterPro" id="IPR035979">
    <property type="entry name" value="RBD_domain_sf"/>
</dbReference>
<feature type="compositionally biased region" description="Acidic residues" evidence="5">
    <location>
        <begin position="67"/>
        <end position="126"/>
    </location>
</feature>
<dbReference type="CDD" id="cd14686">
    <property type="entry name" value="bZIP"/>
    <property type="match status" value="1"/>
</dbReference>
<accession>A0A0E0RDH0</accession>
<keyword evidence="3" id="KW-0804">Transcription</keyword>
<keyword evidence="2" id="KW-0805">Transcription regulation</keyword>
<sequence>MQISIPIVFLSFQLETRARRWLIPPNLLGTRPHLPKLPWNFELFKMPRRTDNAASANSVEPEKSEECLEFDDDEEEEVEEEEIEYEEIEEEIEEEEVEEDEDVVEEVEEVDEEEDEEEEEESDETEGVSKTKGVHQKDVTEKGKHAELLALPPHGSEVYVGGISSDVSSEDLKRLCEPVGEVVEVRMMRGKDDSRGYAFVNFRTKGLALKAVKELNNAKLKGKRIRVSSSQAKNKLFIGNVPHSWTDDDFRKVVEEVGPGVLKADLMKVSSANRNRGYGFVEYYNHACAEYARQEMSSPTFKLDSNAPTVSWADPKNNDSASTSQVKSVYVKNLPKNVTQAQLKRLFEHHGEIEKVVLPPSRGGHDNRYGFVHFKDRSMAMRALQNTERYELDGQVLDCSLAKPPAADKKDDRVPLPSSNGAPLLPSYPPLGYGIMSVPGAYGDAPASTAQPMLYAPRAPPGAAMVPMMLPDGRLVYVVQQPGGQLPLASPPPQQAGHRSGSGGRHGGSGGRYGGGGGSSGSSRPEECVSETRLYMRILPVSQSAESDGALYRQFTPVSHMDYEISGPESEVDSEVWLGWVAQRRRRRATAPYSGRRRVHEASDAGDDTAIRRSWQQVKEIPTSLDDFLPSIRTTCTHTHTCNPPGPSATEHTHTCYHTHTRVFSSDDDSCGGDKAKPKKSRKPLGNREAVRKYRQKKKAHTAHLEEEVKRLRVINQQLVKRLQGQAALEVEVVRLRSLLVDVRSRINGALGSCPIQAQCGVDNVLGCDGMAQCFAGKPELGVRQSCAPSTVNCHISSDSGQNLVVPHALSPSDVIGSFMVSSTSKDE</sequence>
<feature type="region of interest" description="Disordered" evidence="5">
    <location>
        <begin position="483"/>
        <end position="528"/>
    </location>
</feature>
<feature type="domain" description="BZIP" evidence="7">
    <location>
        <begin position="677"/>
        <end position="724"/>
    </location>
</feature>
<dbReference type="AlphaFoldDB" id="A0A0E0RDH0"/>
<keyword evidence="1 4" id="KW-0694">RNA-binding</keyword>
<dbReference type="InterPro" id="IPR046347">
    <property type="entry name" value="bZIP_sf"/>
</dbReference>
<dbReference type="CDD" id="cd00590">
    <property type="entry name" value="RRM_SF"/>
    <property type="match status" value="2"/>
</dbReference>
<dbReference type="FunFam" id="3.30.70.330:FF:000518">
    <property type="entry name" value="RNA-binding (RRM/RBD/RNP motifs) family protein"/>
    <property type="match status" value="1"/>
</dbReference>
<feature type="domain" description="RRM" evidence="6">
    <location>
        <begin position="327"/>
        <end position="404"/>
    </location>
</feature>
<feature type="region of interest" description="Disordered" evidence="5">
    <location>
        <begin position="52"/>
        <end position="140"/>
    </location>
</feature>
<dbReference type="FunFam" id="3.30.70.330:FF:000627">
    <property type="entry name" value="RNA-binding (RRM/RBD/RNP motifs) family protein"/>
    <property type="match status" value="1"/>
</dbReference>
<evidence type="ECO:0000256" key="1">
    <source>
        <dbReference type="ARBA" id="ARBA00022884"/>
    </source>
</evidence>
<dbReference type="InterPro" id="IPR004827">
    <property type="entry name" value="bZIP"/>
</dbReference>
<evidence type="ECO:0000259" key="7">
    <source>
        <dbReference type="PROSITE" id="PS50217"/>
    </source>
</evidence>
<dbReference type="SMART" id="SM00338">
    <property type="entry name" value="BRLZ"/>
    <property type="match status" value="1"/>
</dbReference>
<dbReference type="Proteomes" id="UP000008022">
    <property type="component" value="Unassembled WGS sequence"/>
</dbReference>
<evidence type="ECO:0000256" key="2">
    <source>
        <dbReference type="ARBA" id="ARBA00023015"/>
    </source>
</evidence>
<name>A0A0E0RDH0_ORYRU</name>
<feature type="region of interest" description="Disordered" evidence="5">
    <location>
        <begin position="664"/>
        <end position="701"/>
    </location>
</feature>
<dbReference type="Pfam" id="PF00076">
    <property type="entry name" value="RRM_1"/>
    <property type="match status" value="3"/>
</dbReference>
<protein>
    <recommendedName>
        <fullName evidence="10">RRM domain-containing protein</fullName>
    </recommendedName>
</protein>
<feature type="domain" description="RRM" evidence="6">
    <location>
        <begin position="156"/>
        <end position="232"/>
    </location>
</feature>
<dbReference type="EnsemblPlants" id="ORUFI12G02510.2">
    <property type="protein sequence ID" value="ORUFI12G02510.2"/>
    <property type="gene ID" value="ORUFI12G02510"/>
</dbReference>
<dbReference type="Gene3D" id="3.30.70.330">
    <property type="match status" value="3"/>
</dbReference>
<dbReference type="GO" id="GO:0003700">
    <property type="term" value="F:DNA-binding transcription factor activity"/>
    <property type="evidence" value="ECO:0007669"/>
    <property type="project" value="InterPro"/>
</dbReference>
<keyword evidence="9" id="KW-1185">Reference proteome</keyword>
<evidence type="ECO:0000313" key="8">
    <source>
        <dbReference type="EnsemblPlants" id="ORUFI12G02510.2"/>
    </source>
</evidence>
<evidence type="ECO:0000259" key="6">
    <source>
        <dbReference type="PROSITE" id="PS50102"/>
    </source>
</evidence>
<dbReference type="Pfam" id="PF07716">
    <property type="entry name" value="bZIP_2"/>
    <property type="match status" value="1"/>
</dbReference>
<dbReference type="STRING" id="4529.A0A0E0RDH0"/>
<dbReference type="PANTHER" id="PTHR21245">
    <property type="entry name" value="HETEROGENEOUS NUCLEAR RIBONUCLEOPROTEIN"/>
    <property type="match status" value="1"/>
</dbReference>
<evidence type="ECO:0000256" key="5">
    <source>
        <dbReference type="SAM" id="MobiDB-lite"/>
    </source>
</evidence>
<evidence type="ECO:0000256" key="4">
    <source>
        <dbReference type="PROSITE-ProRule" id="PRU00176"/>
    </source>
</evidence>
<dbReference type="PROSITE" id="PS50217">
    <property type="entry name" value="BZIP"/>
    <property type="match status" value="1"/>
</dbReference>
<feature type="domain" description="RRM" evidence="6">
    <location>
        <begin position="234"/>
        <end position="315"/>
    </location>
</feature>
<reference evidence="8" key="2">
    <citation type="submission" date="2015-06" db="UniProtKB">
        <authorList>
            <consortium name="EnsemblPlants"/>
        </authorList>
    </citation>
    <scope>IDENTIFICATION</scope>
</reference>
<reference evidence="9" key="1">
    <citation type="submission" date="2013-06" db="EMBL/GenBank/DDBJ databases">
        <authorList>
            <person name="Zhao Q."/>
        </authorList>
    </citation>
    <scope>NUCLEOTIDE SEQUENCE</scope>
    <source>
        <strain evidence="9">cv. W1943</strain>
    </source>
</reference>
<organism evidence="8 9">
    <name type="scientific">Oryza rufipogon</name>
    <name type="common">Brownbeard rice</name>
    <name type="synonym">Asian wild rice</name>
    <dbReference type="NCBI Taxonomy" id="4529"/>
    <lineage>
        <taxon>Eukaryota</taxon>
        <taxon>Viridiplantae</taxon>
        <taxon>Streptophyta</taxon>
        <taxon>Embryophyta</taxon>
        <taxon>Tracheophyta</taxon>
        <taxon>Spermatophyta</taxon>
        <taxon>Magnoliopsida</taxon>
        <taxon>Liliopsida</taxon>
        <taxon>Poales</taxon>
        <taxon>Poaceae</taxon>
        <taxon>BOP clade</taxon>
        <taxon>Oryzoideae</taxon>
        <taxon>Oryzeae</taxon>
        <taxon>Oryzinae</taxon>
        <taxon>Oryza</taxon>
    </lineage>
</organism>
<dbReference type="SMART" id="SM00360">
    <property type="entry name" value="RRM"/>
    <property type="match status" value="3"/>
</dbReference>
<dbReference type="PROSITE" id="PS50102">
    <property type="entry name" value="RRM"/>
    <property type="match status" value="3"/>
</dbReference>
<feature type="region of interest" description="Disordered" evidence="5">
    <location>
        <begin position="403"/>
        <end position="423"/>
    </location>
</feature>
<evidence type="ECO:0000256" key="3">
    <source>
        <dbReference type="ARBA" id="ARBA00023163"/>
    </source>
</evidence>
<proteinExistence type="predicted"/>
<dbReference type="Gene3D" id="1.20.5.170">
    <property type="match status" value="1"/>
</dbReference>
<feature type="compositionally biased region" description="Gly residues" evidence="5">
    <location>
        <begin position="500"/>
        <end position="520"/>
    </location>
</feature>
<dbReference type="eggNOG" id="KOG0117">
    <property type="taxonomic scope" value="Eukaryota"/>
</dbReference>
<dbReference type="GO" id="GO:0003723">
    <property type="term" value="F:RNA binding"/>
    <property type="evidence" value="ECO:0007669"/>
    <property type="project" value="UniProtKB-UniRule"/>
</dbReference>
<evidence type="ECO:0008006" key="10">
    <source>
        <dbReference type="Google" id="ProtNLM"/>
    </source>
</evidence>
<dbReference type="SUPFAM" id="SSF57959">
    <property type="entry name" value="Leucine zipper domain"/>
    <property type="match status" value="1"/>
</dbReference>
<dbReference type="HOGENOM" id="CLU_390987_0_0_1"/>
<dbReference type="SUPFAM" id="SSF54928">
    <property type="entry name" value="RNA-binding domain, RBD"/>
    <property type="match status" value="2"/>
</dbReference>
<evidence type="ECO:0000313" key="9">
    <source>
        <dbReference type="Proteomes" id="UP000008022"/>
    </source>
</evidence>
<dbReference type="InterPro" id="IPR012677">
    <property type="entry name" value="Nucleotide-bd_a/b_plait_sf"/>
</dbReference>
<dbReference type="InterPro" id="IPR000504">
    <property type="entry name" value="RRM_dom"/>
</dbReference>
<dbReference type="Gramene" id="ORUFI12G02510.2">
    <property type="protein sequence ID" value="ORUFI12G02510.2"/>
    <property type="gene ID" value="ORUFI12G02510"/>
</dbReference>